<dbReference type="Proteomes" id="UP000318453">
    <property type="component" value="Chromosome"/>
</dbReference>
<evidence type="ECO:0000313" key="3">
    <source>
        <dbReference type="Proteomes" id="UP000318453"/>
    </source>
</evidence>
<proteinExistence type="predicted"/>
<dbReference type="Pfam" id="PF11850">
    <property type="entry name" value="DUF3370"/>
    <property type="match status" value="1"/>
</dbReference>
<accession>A0A5B8NML4</accession>
<sequence>MLFPLFLASNLLTSPTLISQDFPNTQQEVQPLPGELDQVPVFNSNSPELVQGEGILLSTFPEEDKSNPEAHLDFAFNGRFDIFAHHVAKPPNEEDLSTLYLGLLLHNPTDETVTVDILSGASYLSQPDAPFIELPSTVENPDGEVYAGPGSRVMDDILRGKRHWQFPSQIEIPPESNHLLLNAPIPVRPFDPPLNGRSTYLRLESDGEVYAASLAQYAPRTDQGRERSPSLSEWETLLTEGNLSTPRDRASTPPENTEDITYGRVAGVSEGSKWESTVDVDLNTVEEAVSYGLSTLVGGRLGTDQVQTAPLLVRYPDTAYAAHGNYGVEYEVSFNLNNESNEDRNISLALETPVKTDELSNGLEFLDSPSGQLFFRGTVRVTYTDEEEVEQTRYFHLAQHQGERGEPLLNLNIPPEAHRKVKVNLVYPPDATPPQVLTIKNEHE</sequence>
<evidence type="ECO:0000256" key="1">
    <source>
        <dbReference type="SAM" id="MobiDB-lite"/>
    </source>
</evidence>
<dbReference type="EMBL" id="CP042326">
    <property type="protein sequence ID" value="QDZ39525.1"/>
    <property type="molecule type" value="Genomic_DNA"/>
</dbReference>
<name>A0A5B8NML4_9CHRO</name>
<reference evidence="2" key="1">
    <citation type="submission" date="2019-08" db="EMBL/GenBank/DDBJ databases">
        <title>Carotenoids and Carotenoid Binding Proteins in the Halophilic Cyanobacterium Euhalothece sp. ZM00.</title>
        <authorList>
            <person name="Cho S.M."/>
            <person name="Song J.Y."/>
            <person name="Park Y.-I."/>
        </authorList>
    </citation>
    <scope>NUCLEOTIDE SEQUENCE [LARGE SCALE GENOMIC DNA]</scope>
    <source>
        <strain evidence="2">Z-M001</strain>
    </source>
</reference>
<dbReference type="KEGG" id="enn:FRE64_06040"/>
<feature type="compositionally biased region" description="Polar residues" evidence="1">
    <location>
        <begin position="229"/>
        <end position="245"/>
    </location>
</feature>
<dbReference type="AlphaFoldDB" id="A0A5B8NML4"/>
<keyword evidence="3" id="KW-1185">Reference proteome</keyword>
<gene>
    <name evidence="2" type="ORF">FRE64_06040</name>
</gene>
<dbReference type="InterPro" id="IPR021801">
    <property type="entry name" value="DUF3370"/>
</dbReference>
<dbReference type="RefSeq" id="WP_146295126.1">
    <property type="nucleotide sequence ID" value="NZ_CP042326.1"/>
</dbReference>
<protein>
    <submittedName>
        <fullName evidence="2">DUF3370 domain-containing protein</fullName>
    </submittedName>
</protein>
<feature type="region of interest" description="Disordered" evidence="1">
    <location>
        <begin position="220"/>
        <end position="259"/>
    </location>
</feature>
<evidence type="ECO:0000313" key="2">
    <source>
        <dbReference type="EMBL" id="QDZ39525.1"/>
    </source>
</evidence>
<organism evidence="2 3">
    <name type="scientific">Euhalothece natronophila Z-M001</name>
    <dbReference type="NCBI Taxonomy" id="522448"/>
    <lineage>
        <taxon>Bacteria</taxon>
        <taxon>Bacillati</taxon>
        <taxon>Cyanobacteriota</taxon>
        <taxon>Cyanophyceae</taxon>
        <taxon>Oscillatoriophycideae</taxon>
        <taxon>Chroococcales</taxon>
        <taxon>Halothecacae</taxon>
        <taxon>Halothece cluster</taxon>
        <taxon>Euhalothece</taxon>
    </lineage>
</organism>
<dbReference type="OrthoDB" id="502907at2"/>